<evidence type="ECO:0000313" key="1">
    <source>
        <dbReference type="EMBL" id="ARM75677.1"/>
    </source>
</evidence>
<dbReference type="GeneID" id="41590502"/>
<accession>A0A1W6JZK9</accession>
<dbReference type="KEGG" id="aman:B6F84_06240"/>
<name>A0A1W6JZK9_9CREN</name>
<dbReference type="Proteomes" id="UP000193404">
    <property type="component" value="Chromosome"/>
</dbReference>
<evidence type="ECO:0008006" key="3">
    <source>
        <dbReference type="Google" id="ProtNLM"/>
    </source>
</evidence>
<organism evidence="1 2">
    <name type="scientific">Acidianus manzaensis</name>
    <dbReference type="NCBI Taxonomy" id="282676"/>
    <lineage>
        <taxon>Archaea</taxon>
        <taxon>Thermoproteota</taxon>
        <taxon>Thermoprotei</taxon>
        <taxon>Sulfolobales</taxon>
        <taxon>Sulfolobaceae</taxon>
        <taxon>Acidianus</taxon>
    </lineage>
</organism>
<dbReference type="AlphaFoldDB" id="A0A1W6JZK9"/>
<evidence type="ECO:0000313" key="2">
    <source>
        <dbReference type="Proteomes" id="UP000193404"/>
    </source>
</evidence>
<reference evidence="1 2" key="1">
    <citation type="submission" date="2017-03" db="EMBL/GenBank/DDBJ databases">
        <title>Sulfur activation and transportation mechanism of thermophilic Archaea Acidianus manzaensis YN-25.</title>
        <authorList>
            <person name="Ma Y."/>
            <person name="Yang Y."/>
            <person name="Xia J."/>
        </authorList>
    </citation>
    <scope>NUCLEOTIDE SEQUENCE [LARGE SCALE GENOMIC DNA]</scope>
    <source>
        <strain evidence="1 2">YN-25</strain>
    </source>
</reference>
<dbReference type="PANTHER" id="PTHR38433:SF1">
    <property type="entry name" value="DUF1641 DOMAIN-CONTAINING PROTEIN"/>
    <property type="match status" value="1"/>
</dbReference>
<proteinExistence type="predicted"/>
<dbReference type="EMBL" id="CP020477">
    <property type="protein sequence ID" value="ARM75677.1"/>
    <property type="molecule type" value="Genomic_DNA"/>
</dbReference>
<gene>
    <name evidence="1" type="ORF">B6F84_06240</name>
</gene>
<dbReference type="OrthoDB" id="56850at2157"/>
<dbReference type="InterPro" id="IPR012440">
    <property type="entry name" value="DUF1641"/>
</dbReference>
<dbReference type="Pfam" id="PF07849">
    <property type="entry name" value="DUF1641"/>
    <property type="match status" value="1"/>
</dbReference>
<dbReference type="RefSeq" id="WP_148691451.1">
    <property type="nucleotide sequence ID" value="NZ_CP020477.1"/>
</dbReference>
<protein>
    <recommendedName>
        <fullName evidence="3">DUF1641 domain-containing protein</fullName>
    </recommendedName>
</protein>
<dbReference type="PANTHER" id="PTHR38433">
    <property type="match status" value="1"/>
</dbReference>
<keyword evidence="2" id="KW-1185">Reference proteome</keyword>
<dbReference type="STRING" id="282676.B6F84_06240"/>
<sequence>MSDLELSALDNLLTPDKLMSLNHVLDLLEKLDKMGIIDVVSGMISDDEYMGKIMGAIVNDNTLELLGNWNNMMGILTFLADQDTMNSLKTMLGLVKDLNKSGILDPIIGILKDEETLGKIVGGLVNDFTMNLLTNWNQIMSDLGKMDLTNFKYYTQLINSIGEAIKVEKVKPVGLGGLLSALRDPDVQKGMGIVVDILKHIGQNYKS</sequence>